<evidence type="ECO:0000256" key="1">
    <source>
        <dbReference type="SAM" id="Phobius"/>
    </source>
</evidence>
<comment type="caution">
    <text evidence="2">The sequence shown here is derived from an EMBL/GenBank/DDBJ whole genome shotgun (WGS) entry which is preliminary data.</text>
</comment>
<keyword evidence="1" id="KW-1133">Transmembrane helix</keyword>
<keyword evidence="1" id="KW-0812">Transmembrane</keyword>
<dbReference type="AlphaFoldDB" id="A0A816BYD3"/>
<organism evidence="2 3">
    <name type="scientific">Adineta ricciae</name>
    <name type="common">Rotifer</name>
    <dbReference type="NCBI Taxonomy" id="249248"/>
    <lineage>
        <taxon>Eukaryota</taxon>
        <taxon>Metazoa</taxon>
        <taxon>Spiralia</taxon>
        <taxon>Gnathifera</taxon>
        <taxon>Rotifera</taxon>
        <taxon>Eurotatoria</taxon>
        <taxon>Bdelloidea</taxon>
        <taxon>Adinetida</taxon>
        <taxon>Adinetidae</taxon>
        <taxon>Adineta</taxon>
    </lineage>
</organism>
<gene>
    <name evidence="2" type="ORF">XAT740_LOCUS49621</name>
</gene>
<keyword evidence="1" id="KW-0472">Membrane</keyword>
<reference evidence="2" key="1">
    <citation type="submission" date="2021-02" db="EMBL/GenBank/DDBJ databases">
        <authorList>
            <person name="Nowell W R."/>
        </authorList>
    </citation>
    <scope>NUCLEOTIDE SEQUENCE</scope>
</reference>
<dbReference type="Proteomes" id="UP000663828">
    <property type="component" value="Unassembled WGS sequence"/>
</dbReference>
<name>A0A816BYD3_ADIRI</name>
<proteinExistence type="predicted"/>
<protein>
    <submittedName>
        <fullName evidence="2">Uncharacterized protein</fullName>
    </submittedName>
</protein>
<feature type="transmembrane region" description="Helical" evidence="1">
    <location>
        <begin position="6"/>
        <end position="25"/>
    </location>
</feature>
<accession>A0A816BYD3</accession>
<dbReference type="EMBL" id="CAJNOR010007397">
    <property type="protein sequence ID" value="CAF1616422.1"/>
    <property type="molecule type" value="Genomic_DNA"/>
</dbReference>
<sequence length="90" mass="10735">MSQQSYAFMLASYLLVCLCITMIVIQHCHAWNDDLLILANEDKVKHQLARHYSKTLNQILHEILQRGEIQIQPHRLNELRYRLDRQKHSP</sequence>
<keyword evidence="3" id="KW-1185">Reference proteome</keyword>
<evidence type="ECO:0000313" key="3">
    <source>
        <dbReference type="Proteomes" id="UP000663828"/>
    </source>
</evidence>
<evidence type="ECO:0000313" key="2">
    <source>
        <dbReference type="EMBL" id="CAF1616422.1"/>
    </source>
</evidence>